<dbReference type="InterPro" id="IPR002213">
    <property type="entry name" value="UDP_glucos_trans"/>
</dbReference>
<dbReference type="InterPro" id="IPR035595">
    <property type="entry name" value="UDP_glycos_trans_CS"/>
</dbReference>
<evidence type="ECO:0000256" key="5">
    <source>
        <dbReference type="RuleBase" id="RU362057"/>
    </source>
</evidence>
<keyword evidence="8" id="KW-1185">Reference proteome</keyword>
<accession>A0A1R3K698</accession>
<evidence type="ECO:0000256" key="2">
    <source>
        <dbReference type="ARBA" id="ARBA00022676"/>
    </source>
</evidence>
<sequence length="454" mass="51137">MADLQTQILLVTFPVQGHINPSLQFAKRLINLGVHVTFMTATSTIRRMNKNDGLSYASFSDGYDDGFQLSIDINHYMAEIKRCGSQSLREFLSQSIDQGTKFTSIVYCTLLPWVATVAREFHIPATFLSNQPASILNIYYHYFKGYDQIITKNINDPSFSVKILGLPILSRHDLPSFFLSPDSNVNTISTFKEHIEILDQETNPRILVNTLDELESEAMKAIGNGKYNIVGIGPLIPNPTEKTSFGGDLIKVTKEYGEIEWLNSKPENSVIYLSFGSLSVLEKRQNEEIAKGLLETGRPFLWVIRETEGGKELLSCQEELEKQGKIIPWCSQVEVLSHPSVGCFVTHCGWNSTFESLVFGVPTVTFPQWTDQGTNSKLVQDVWRTGVRVTKNDEGLVESSEIKRCLEMVMEGGDRGEEIKRNVKKWKELSREAAMEGGSSDKNLKSFVNELRKN</sequence>
<dbReference type="PANTHER" id="PTHR11926">
    <property type="entry name" value="GLUCOSYL/GLUCURONOSYL TRANSFERASES"/>
    <property type="match status" value="1"/>
</dbReference>
<comment type="similarity">
    <text evidence="1 4">Belongs to the UDP-glycosyltransferase family.</text>
</comment>
<dbReference type="GO" id="GO:0080043">
    <property type="term" value="F:quercetin 3-O-glucosyltransferase activity"/>
    <property type="evidence" value="ECO:0007669"/>
    <property type="project" value="TreeGrafter"/>
</dbReference>
<feature type="region of interest" description="Disordered" evidence="6">
    <location>
        <begin position="432"/>
        <end position="454"/>
    </location>
</feature>
<dbReference type="PROSITE" id="PS00375">
    <property type="entry name" value="UDPGT"/>
    <property type="match status" value="1"/>
</dbReference>
<evidence type="ECO:0000256" key="6">
    <source>
        <dbReference type="SAM" id="MobiDB-lite"/>
    </source>
</evidence>
<evidence type="ECO:0000256" key="1">
    <source>
        <dbReference type="ARBA" id="ARBA00009995"/>
    </source>
</evidence>
<proteinExistence type="inferred from homology"/>
<comment type="caution">
    <text evidence="7">The sequence shown here is derived from an EMBL/GenBank/DDBJ whole genome shotgun (WGS) entry which is preliminary data.</text>
</comment>
<protein>
    <recommendedName>
        <fullName evidence="5">Glycosyltransferase</fullName>
        <ecNumber evidence="5">2.4.1.-</ecNumber>
    </recommendedName>
</protein>
<dbReference type="Gene3D" id="3.40.50.2000">
    <property type="entry name" value="Glycogen Phosphorylase B"/>
    <property type="match status" value="2"/>
</dbReference>
<dbReference type="SUPFAM" id="SSF53756">
    <property type="entry name" value="UDP-Glycosyltransferase/glycogen phosphorylase"/>
    <property type="match status" value="1"/>
</dbReference>
<dbReference type="Proteomes" id="UP000187203">
    <property type="component" value="Unassembled WGS sequence"/>
</dbReference>
<gene>
    <name evidence="7" type="ORF">COLO4_10989</name>
</gene>
<evidence type="ECO:0000313" key="7">
    <source>
        <dbReference type="EMBL" id="OMP02576.1"/>
    </source>
</evidence>
<keyword evidence="2 4" id="KW-0328">Glycosyltransferase</keyword>
<dbReference type="PANTHER" id="PTHR11926:SF1546">
    <property type="entry name" value="GLYCOSYLTRANSFERASE"/>
    <property type="match status" value="1"/>
</dbReference>
<keyword evidence="3 4" id="KW-0808">Transferase</keyword>
<dbReference type="GO" id="GO:0080044">
    <property type="term" value="F:quercetin 7-O-glucosyltransferase activity"/>
    <property type="evidence" value="ECO:0007669"/>
    <property type="project" value="TreeGrafter"/>
</dbReference>
<dbReference type="FunFam" id="3.40.50.2000:FF:000019">
    <property type="entry name" value="Glycosyltransferase"/>
    <property type="match status" value="1"/>
</dbReference>
<name>A0A1R3K698_9ROSI</name>
<dbReference type="OrthoDB" id="5835829at2759"/>
<dbReference type="EC" id="2.4.1.-" evidence="5"/>
<dbReference type="EMBL" id="AWUE01014613">
    <property type="protein sequence ID" value="OMP02576.1"/>
    <property type="molecule type" value="Genomic_DNA"/>
</dbReference>
<organism evidence="7 8">
    <name type="scientific">Corchorus olitorius</name>
    <dbReference type="NCBI Taxonomy" id="93759"/>
    <lineage>
        <taxon>Eukaryota</taxon>
        <taxon>Viridiplantae</taxon>
        <taxon>Streptophyta</taxon>
        <taxon>Embryophyta</taxon>
        <taxon>Tracheophyta</taxon>
        <taxon>Spermatophyta</taxon>
        <taxon>Magnoliopsida</taxon>
        <taxon>eudicotyledons</taxon>
        <taxon>Gunneridae</taxon>
        <taxon>Pentapetalae</taxon>
        <taxon>rosids</taxon>
        <taxon>malvids</taxon>
        <taxon>Malvales</taxon>
        <taxon>Malvaceae</taxon>
        <taxon>Grewioideae</taxon>
        <taxon>Apeibeae</taxon>
        <taxon>Corchorus</taxon>
    </lineage>
</organism>
<evidence type="ECO:0000256" key="3">
    <source>
        <dbReference type="ARBA" id="ARBA00022679"/>
    </source>
</evidence>
<evidence type="ECO:0000313" key="8">
    <source>
        <dbReference type="Proteomes" id="UP000187203"/>
    </source>
</evidence>
<evidence type="ECO:0000256" key="4">
    <source>
        <dbReference type="RuleBase" id="RU003718"/>
    </source>
</evidence>
<dbReference type="CDD" id="cd03784">
    <property type="entry name" value="GT1_Gtf-like"/>
    <property type="match status" value="1"/>
</dbReference>
<reference evidence="8" key="1">
    <citation type="submission" date="2013-09" db="EMBL/GenBank/DDBJ databases">
        <title>Corchorus olitorius genome sequencing.</title>
        <authorList>
            <person name="Alam M."/>
            <person name="Haque M.S."/>
            <person name="Islam M.S."/>
            <person name="Emdad E.M."/>
            <person name="Islam M.M."/>
            <person name="Ahmed B."/>
            <person name="Halim A."/>
            <person name="Hossen Q.M.M."/>
            <person name="Hossain M.Z."/>
            <person name="Ahmed R."/>
            <person name="Khan M.M."/>
            <person name="Islam R."/>
            <person name="Rashid M.M."/>
            <person name="Khan S.A."/>
            <person name="Rahman M.S."/>
            <person name="Alam M."/>
            <person name="Yahiya A.S."/>
            <person name="Khan M.S."/>
            <person name="Azam M.S."/>
            <person name="Haque T."/>
            <person name="Lashkar M.Z.H."/>
            <person name="Akhand A.I."/>
            <person name="Morshed G."/>
            <person name="Roy S."/>
            <person name="Uddin K.S."/>
            <person name="Rabeya T."/>
            <person name="Hossain A.S."/>
            <person name="Chowdhury A."/>
            <person name="Snigdha A.R."/>
            <person name="Mortoza M.S."/>
            <person name="Matin S.A."/>
            <person name="Hoque S.M.E."/>
            <person name="Islam M.K."/>
            <person name="Roy D.K."/>
            <person name="Haider R."/>
            <person name="Moosa M.M."/>
            <person name="Elias S.M."/>
            <person name="Hasan A.M."/>
            <person name="Jahan S."/>
            <person name="Shafiuddin M."/>
            <person name="Mahmood N."/>
            <person name="Shommy N.S."/>
        </authorList>
    </citation>
    <scope>NUCLEOTIDE SEQUENCE [LARGE SCALE GENOMIC DNA]</scope>
    <source>
        <strain evidence="8">cv. O-4</strain>
    </source>
</reference>
<dbReference type="Pfam" id="PF00201">
    <property type="entry name" value="UDPGT"/>
    <property type="match status" value="1"/>
</dbReference>
<dbReference type="AlphaFoldDB" id="A0A1R3K698"/>